<dbReference type="EMBL" id="BMAO01018912">
    <property type="protein sequence ID" value="GFR27117.1"/>
    <property type="molecule type" value="Genomic_DNA"/>
</dbReference>
<dbReference type="OrthoDB" id="6415927at2759"/>
<dbReference type="AlphaFoldDB" id="A0A8X6M058"/>
<evidence type="ECO:0000313" key="4">
    <source>
        <dbReference type="EMBL" id="GFR27117.1"/>
    </source>
</evidence>
<dbReference type="PANTHER" id="PTHR24366:SF96">
    <property type="entry name" value="LEUCINE RICH REPEAT CONTAINING 53"/>
    <property type="match status" value="1"/>
</dbReference>
<comment type="caution">
    <text evidence="4">The sequence shown here is derived from an EMBL/GenBank/DDBJ whole genome shotgun (WGS) entry which is preliminary data.</text>
</comment>
<dbReference type="PANTHER" id="PTHR24366">
    <property type="entry name" value="IG(IMMUNOGLOBULIN) AND LRR(LEUCINE RICH REPEAT) DOMAINS"/>
    <property type="match status" value="1"/>
</dbReference>
<keyword evidence="1" id="KW-0433">Leucine-rich repeat</keyword>
<dbReference type="Gene3D" id="3.80.10.10">
    <property type="entry name" value="Ribonuclease Inhibitor"/>
    <property type="match status" value="1"/>
</dbReference>
<proteinExistence type="predicted"/>
<organism evidence="4 5">
    <name type="scientific">Trichonephila clavata</name>
    <name type="common">Joro spider</name>
    <name type="synonym">Nephila clavata</name>
    <dbReference type="NCBI Taxonomy" id="2740835"/>
    <lineage>
        <taxon>Eukaryota</taxon>
        <taxon>Metazoa</taxon>
        <taxon>Ecdysozoa</taxon>
        <taxon>Arthropoda</taxon>
        <taxon>Chelicerata</taxon>
        <taxon>Arachnida</taxon>
        <taxon>Araneae</taxon>
        <taxon>Araneomorphae</taxon>
        <taxon>Entelegynae</taxon>
        <taxon>Araneoidea</taxon>
        <taxon>Nephilidae</taxon>
        <taxon>Trichonephila</taxon>
    </lineage>
</organism>
<evidence type="ECO:0000256" key="2">
    <source>
        <dbReference type="ARBA" id="ARBA00022737"/>
    </source>
</evidence>
<dbReference type="Proteomes" id="UP000887116">
    <property type="component" value="Unassembled WGS sequence"/>
</dbReference>
<dbReference type="InterPro" id="IPR001611">
    <property type="entry name" value="Leu-rich_rpt"/>
</dbReference>
<dbReference type="SUPFAM" id="SSF52058">
    <property type="entry name" value="L domain-like"/>
    <property type="match status" value="1"/>
</dbReference>
<gene>
    <name evidence="4" type="primary">AVEN_131899_1</name>
    <name evidence="4" type="ORF">TNCT_541481</name>
</gene>
<sequence length="316" mass="36046">MYTKLLPRSLCLFFSILCFANVKSECPPKENISPCRCESPSDPTIVCSNIRKMETINDVFENSHGIRFKYFILENSAIQFLPASSLISKRIRGLMIINTTLVGLFDQVPSSSNTVEMFMLNNVVLQRAIQWPMFQKLTKLIQIQLMNIAIKKLGKEFTGNINQGITSLLLSDNKMATLADGVFVNLNELWNLHIIRNNIKTLKRSMFGRPARIRNFDFMHNRIESLPDDLFTEMPHLKAVGLKGNRISIMKESVFVDVFSQLAVLNVAENPIKCDCTIRWMTTRVHSQVLGTCVEPSARNGKKIKDLSEEEFNYCN</sequence>
<reference evidence="4" key="1">
    <citation type="submission" date="2020-07" db="EMBL/GenBank/DDBJ databases">
        <title>Multicomponent nature underlies the extraordinary mechanical properties of spider dragline silk.</title>
        <authorList>
            <person name="Kono N."/>
            <person name="Nakamura H."/>
            <person name="Mori M."/>
            <person name="Yoshida Y."/>
            <person name="Ohtoshi R."/>
            <person name="Malay A.D."/>
            <person name="Moran D.A.P."/>
            <person name="Tomita M."/>
            <person name="Numata K."/>
            <person name="Arakawa K."/>
        </authorList>
    </citation>
    <scope>NUCLEOTIDE SEQUENCE</scope>
</reference>
<feature type="signal peptide" evidence="3">
    <location>
        <begin position="1"/>
        <end position="24"/>
    </location>
</feature>
<evidence type="ECO:0000313" key="5">
    <source>
        <dbReference type="Proteomes" id="UP000887116"/>
    </source>
</evidence>
<evidence type="ECO:0000256" key="1">
    <source>
        <dbReference type="ARBA" id="ARBA00022614"/>
    </source>
</evidence>
<keyword evidence="2" id="KW-0677">Repeat</keyword>
<dbReference type="Pfam" id="PF13855">
    <property type="entry name" value="LRR_8"/>
    <property type="match status" value="1"/>
</dbReference>
<protein>
    <submittedName>
        <fullName evidence="4">Uncharacterized protein</fullName>
    </submittedName>
</protein>
<dbReference type="InterPro" id="IPR032675">
    <property type="entry name" value="LRR_dom_sf"/>
</dbReference>
<evidence type="ECO:0000256" key="3">
    <source>
        <dbReference type="SAM" id="SignalP"/>
    </source>
</evidence>
<name>A0A8X6M058_TRICU</name>
<feature type="chain" id="PRO_5036503069" evidence="3">
    <location>
        <begin position="25"/>
        <end position="316"/>
    </location>
</feature>
<keyword evidence="3" id="KW-0732">Signal</keyword>
<accession>A0A8X6M058</accession>
<keyword evidence="5" id="KW-1185">Reference proteome</keyword>